<proteinExistence type="predicted"/>
<organism evidence="2 3">
    <name type="scientific">Marinobacter salsuginis</name>
    <dbReference type="NCBI Taxonomy" id="418719"/>
    <lineage>
        <taxon>Bacteria</taxon>
        <taxon>Pseudomonadati</taxon>
        <taxon>Pseudomonadota</taxon>
        <taxon>Gammaproteobacteria</taxon>
        <taxon>Pseudomonadales</taxon>
        <taxon>Marinobacteraceae</taxon>
        <taxon>Marinobacter</taxon>
    </lineage>
</organism>
<protein>
    <submittedName>
        <fullName evidence="2">Uncharacterized protein</fullName>
    </submittedName>
</protein>
<keyword evidence="1" id="KW-0732">Signal</keyword>
<comment type="caution">
    <text evidence="2">The sequence shown here is derived from an EMBL/GenBank/DDBJ whole genome shotgun (WGS) entry which is preliminary data.</text>
</comment>
<dbReference type="EMBL" id="BGZI01000012">
    <property type="protein sequence ID" value="GBO88390.1"/>
    <property type="molecule type" value="Genomic_DNA"/>
</dbReference>
<evidence type="ECO:0000313" key="2">
    <source>
        <dbReference type="EMBL" id="GBO88390.1"/>
    </source>
</evidence>
<evidence type="ECO:0000256" key="1">
    <source>
        <dbReference type="SAM" id="SignalP"/>
    </source>
</evidence>
<dbReference type="AlphaFoldDB" id="A0A5M3PZW6"/>
<feature type="chain" id="PRO_5024459637" evidence="1">
    <location>
        <begin position="20"/>
        <end position="451"/>
    </location>
</feature>
<accession>A0A5M3PZW6</accession>
<evidence type="ECO:0000313" key="3">
    <source>
        <dbReference type="Proteomes" id="UP000387223"/>
    </source>
</evidence>
<feature type="signal peptide" evidence="1">
    <location>
        <begin position="1"/>
        <end position="19"/>
    </location>
</feature>
<gene>
    <name evidence="2" type="ORF">MSSD14B_20580</name>
</gene>
<dbReference type="Proteomes" id="UP000387223">
    <property type="component" value="Unassembled WGS sequence"/>
</dbReference>
<dbReference type="RefSeq" id="WP_153637247.1">
    <property type="nucleotide sequence ID" value="NZ_BGZI01000012.1"/>
</dbReference>
<sequence length="451" mass="50019">MKPISVIFLVFFAVSGAQAQGYDLPLDSLSEWAGERSIRVVSNIDGLNTDKEFLALLGRLNVEGFDVKFGDSGSTDEGLILEVLQVSDKIAVSIKSTDAQRYLLSVLIDEGDQSGGEVREGGDFRGVLPLPADFNPKMVEALPTSNREGGELVFLSDSTLVLGVFDENRIKRVDALTSNIKNSKAIFLSVGQSDSDPNPEVAVVWGQDRDIAGKGQYTKVFSQLFEISGEKLQEETKKSENTALRFINNRLYSQRYDFLHGDIGKLTSASEEGKDVLDDSMFLSNAENMIFSIFPIDSTVSIVVNEDSLELRDRGWESWPRLDLGKVSSPRLTKRLEDREITTSPDYAFSVNEEHLSIPRKVVVNNGSVLTYLRKRRSGFSGLAPASGSDTLIRARWDNDEPESGFAVFPMHELSSFIIDFSYVKAKGKYRLIILANEENDSQGASQIYIY</sequence>
<name>A0A5M3PZW6_9GAMM</name>
<reference evidence="2 3" key="1">
    <citation type="journal article" date="2019" name="J. Gen. Appl. Microbiol.">
        <title>Aerobic degradation of cis-dichloroethene by the marine bacterium Marinobacter salsuginis strain 5N-3.</title>
        <authorList>
            <person name="Inoue Y."/>
            <person name="Fukunaga Y."/>
            <person name="Katsumata H."/>
            <person name="Ohji S."/>
            <person name="Hosoyama A."/>
            <person name="Mori K."/>
            <person name="Ando K."/>
        </authorList>
    </citation>
    <scope>NUCLEOTIDE SEQUENCE [LARGE SCALE GENOMIC DNA]</scope>
    <source>
        <strain evidence="2 3">NBRC 109114</strain>
    </source>
</reference>